<comment type="caution">
    <text evidence="1">The sequence shown here is derived from an EMBL/GenBank/DDBJ whole genome shotgun (WGS) entry which is preliminary data.</text>
</comment>
<name>A0A3M7EY39_HORWE</name>
<proteinExistence type="predicted"/>
<reference evidence="1 2" key="1">
    <citation type="journal article" date="2018" name="BMC Genomics">
        <title>Genomic evidence for intraspecific hybridization in a clonal and extremely halotolerant yeast.</title>
        <authorList>
            <person name="Gostincar C."/>
            <person name="Stajich J.E."/>
            <person name="Zupancic J."/>
            <person name="Zalar P."/>
            <person name="Gunde-Cimerman N."/>
        </authorList>
    </citation>
    <scope>NUCLEOTIDE SEQUENCE [LARGE SCALE GENOMIC DNA]</scope>
    <source>
        <strain evidence="1 2">EXF-10513</strain>
    </source>
</reference>
<dbReference type="Proteomes" id="UP000269539">
    <property type="component" value="Unassembled WGS sequence"/>
</dbReference>
<evidence type="ECO:0000313" key="2">
    <source>
        <dbReference type="Proteomes" id="UP000269539"/>
    </source>
</evidence>
<sequence>MSIFYSASLLLGAFGNLIAASILRGLNSSQQGLISPKLKHVAKRRIDRLIELNSWAKAGLQGSEDVRIIDQTAA</sequence>
<gene>
    <name evidence="1" type="ORF">D0864_08329</name>
</gene>
<evidence type="ECO:0000313" key="1">
    <source>
        <dbReference type="EMBL" id="RMY81367.1"/>
    </source>
</evidence>
<dbReference type="EMBL" id="QWIO01000950">
    <property type="protein sequence ID" value="RMY81367.1"/>
    <property type="molecule type" value="Genomic_DNA"/>
</dbReference>
<accession>A0A3M7EY39</accession>
<organism evidence="1 2">
    <name type="scientific">Hortaea werneckii</name>
    <name type="common">Black yeast</name>
    <name type="synonym">Cladosporium werneckii</name>
    <dbReference type="NCBI Taxonomy" id="91943"/>
    <lineage>
        <taxon>Eukaryota</taxon>
        <taxon>Fungi</taxon>
        <taxon>Dikarya</taxon>
        <taxon>Ascomycota</taxon>
        <taxon>Pezizomycotina</taxon>
        <taxon>Dothideomycetes</taxon>
        <taxon>Dothideomycetidae</taxon>
        <taxon>Mycosphaerellales</taxon>
        <taxon>Teratosphaeriaceae</taxon>
        <taxon>Hortaea</taxon>
    </lineage>
</organism>
<dbReference type="AlphaFoldDB" id="A0A3M7EY39"/>
<protein>
    <submittedName>
        <fullName evidence="1">Uncharacterized protein</fullName>
    </submittedName>
</protein>